<organism evidence="17 18">
    <name type="scientific">Gymnopilus junonius</name>
    <name type="common">Spectacular rustgill mushroom</name>
    <name type="synonym">Gymnopilus spectabilis subsp. junonius</name>
    <dbReference type="NCBI Taxonomy" id="109634"/>
    <lineage>
        <taxon>Eukaryota</taxon>
        <taxon>Fungi</taxon>
        <taxon>Dikarya</taxon>
        <taxon>Basidiomycota</taxon>
        <taxon>Agaricomycotina</taxon>
        <taxon>Agaricomycetes</taxon>
        <taxon>Agaricomycetidae</taxon>
        <taxon>Agaricales</taxon>
        <taxon>Agaricineae</taxon>
        <taxon>Hymenogastraceae</taxon>
        <taxon>Gymnopilus</taxon>
    </lineage>
</organism>
<dbReference type="InterPro" id="IPR050364">
    <property type="entry name" value="Cytochrome_P450_fung"/>
</dbReference>
<keyword evidence="9 15" id="KW-0560">Oxidoreductase</keyword>
<dbReference type="InterPro" id="IPR017972">
    <property type="entry name" value="Cyt_P450_CS"/>
</dbReference>
<keyword evidence="10 14" id="KW-0408">Iron</keyword>
<comment type="caution">
    <text evidence="17">The sequence shown here is derived from an EMBL/GenBank/DDBJ whole genome shotgun (WGS) entry which is preliminary data.</text>
</comment>
<evidence type="ECO:0000313" key="17">
    <source>
        <dbReference type="EMBL" id="KAF8883317.1"/>
    </source>
</evidence>
<comment type="cofactor">
    <cofactor evidence="1 14">
        <name>heme</name>
        <dbReference type="ChEBI" id="CHEBI:30413"/>
    </cofactor>
</comment>
<protein>
    <submittedName>
        <fullName evidence="17">Cytochrome P450</fullName>
    </submittedName>
</protein>
<keyword evidence="12 16" id="KW-0472">Membrane</keyword>
<evidence type="ECO:0000256" key="16">
    <source>
        <dbReference type="SAM" id="Phobius"/>
    </source>
</evidence>
<dbReference type="PANTHER" id="PTHR46300:SF2">
    <property type="entry name" value="CYTOCHROME P450 MONOOXYGENASE ALNH-RELATED"/>
    <property type="match status" value="1"/>
</dbReference>
<comment type="pathway">
    <text evidence="3">Secondary metabolite biosynthesis.</text>
</comment>
<dbReference type="GO" id="GO:0016020">
    <property type="term" value="C:membrane"/>
    <property type="evidence" value="ECO:0007669"/>
    <property type="project" value="UniProtKB-SubCell"/>
</dbReference>
<evidence type="ECO:0000256" key="8">
    <source>
        <dbReference type="ARBA" id="ARBA00022989"/>
    </source>
</evidence>
<dbReference type="OrthoDB" id="1470350at2759"/>
<comment type="similarity">
    <text evidence="4 15">Belongs to the cytochrome P450 family.</text>
</comment>
<dbReference type="InterPro" id="IPR002401">
    <property type="entry name" value="Cyt_P450_E_grp-I"/>
</dbReference>
<evidence type="ECO:0000256" key="15">
    <source>
        <dbReference type="RuleBase" id="RU000461"/>
    </source>
</evidence>
<proteinExistence type="inferred from homology"/>
<keyword evidence="8 16" id="KW-1133">Transmembrane helix</keyword>
<dbReference type="GO" id="GO:0004497">
    <property type="term" value="F:monooxygenase activity"/>
    <property type="evidence" value="ECO:0007669"/>
    <property type="project" value="UniProtKB-KW"/>
</dbReference>
<evidence type="ECO:0000256" key="11">
    <source>
        <dbReference type="ARBA" id="ARBA00023033"/>
    </source>
</evidence>
<keyword evidence="13" id="KW-0325">Glycoprotein</keyword>
<dbReference type="Gene3D" id="1.10.630.10">
    <property type="entry name" value="Cytochrome P450"/>
    <property type="match status" value="1"/>
</dbReference>
<dbReference type="PRINTS" id="PR00463">
    <property type="entry name" value="EP450I"/>
</dbReference>
<keyword evidence="7 14" id="KW-0479">Metal-binding</keyword>
<evidence type="ECO:0000256" key="14">
    <source>
        <dbReference type="PIRSR" id="PIRSR602401-1"/>
    </source>
</evidence>
<evidence type="ECO:0000256" key="9">
    <source>
        <dbReference type="ARBA" id="ARBA00023002"/>
    </source>
</evidence>
<dbReference type="PROSITE" id="PS00086">
    <property type="entry name" value="CYTOCHROME_P450"/>
    <property type="match status" value="1"/>
</dbReference>
<evidence type="ECO:0000256" key="10">
    <source>
        <dbReference type="ARBA" id="ARBA00023004"/>
    </source>
</evidence>
<evidence type="ECO:0000256" key="4">
    <source>
        <dbReference type="ARBA" id="ARBA00010617"/>
    </source>
</evidence>
<keyword evidence="5 14" id="KW-0349">Heme</keyword>
<dbReference type="CDD" id="cd11065">
    <property type="entry name" value="CYP64-like"/>
    <property type="match status" value="1"/>
</dbReference>
<evidence type="ECO:0000256" key="12">
    <source>
        <dbReference type="ARBA" id="ARBA00023136"/>
    </source>
</evidence>
<reference evidence="17" key="1">
    <citation type="submission" date="2020-11" db="EMBL/GenBank/DDBJ databases">
        <authorList>
            <consortium name="DOE Joint Genome Institute"/>
            <person name="Ahrendt S."/>
            <person name="Riley R."/>
            <person name="Andreopoulos W."/>
            <person name="LaButti K."/>
            <person name="Pangilinan J."/>
            <person name="Ruiz-duenas F.J."/>
            <person name="Barrasa J.M."/>
            <person name="Sanchez-Garcia M."/>
            <person name="Camarero S."/>
            <person name="Miyauchi S."/>
            <person name="Serrano A."/>
            <person name="Linde D."/>
            <person name="Babiker R."/>
            <person name="Drula E."/>
            <person name="Ayuso-Fernandez I."/>
            <person name="Pacheco R."/>
            <person name="Padilla G."/>
            <person name="Ferreira P."/>
            <person name="Barriuso J."/>
            <person name="Kellner H."/>
            <person name="Castanera R."/>
            <person name="Alfaro M."/>
            <person name="Ramirez L."/>
            <person name="Pisabarro A.G."/>
            <person name="Kuo A."/>
            <person name="Tritt A."/>
            <person name="Lipzen A."/>
            <person name="He G."/>
            <person name="Yan M."/>
            <person name="Ng V."/>
            <person name="Cullen D."/>
            <person name="Martin F."/>
            <person name="Rosso M.-N."/>
            <person name="Henrissat B."/>
            <person name="Hibbett D."/>
            <person name="Martinez A.T."/>
            <person name="Grigoriev I.V."/>
        </authorList>
    </citation>
    <scope>NUCLEOTIDE SEQUENCE</scope>
    <source>
        <strain evidence="17">AH 44721</strain>
    </source>
</reference>
<keyword evidence="6 16" id="KW-0812">Transmembrane</keyword>
<evidence type="ECO:0000256" key="13">
    <source>
        <dbReference type="ARBA" id="ARBA00023180"/>
    </source>
</evidence>
<dbReference type="InterPro" id="IPR001128">
    <property type="entry name" value="Cyt_P450"/>
</dbReference>
<evidence type="ECO:0000313" key="18">
    <source>
        <dbReference type="Proteomes" id="UP000724874"/>
    </source>
</evidence>
<accession>A0A9P5TI16</accession>
<evidence type="ECO:0000256" key="1">
    <source>
        <dbReference type="ARBA" id="ARBA00001971"/>
    </source>
</evidence>
<name>A0A9P5TI16_GYMJU</name>
<dbReference type="SUPFAM" id="SSF48264">
    <property type="entry name" value="Cytochrome P450"/>
    <property type="match status" value="1"/>
</dbReference>
<dbReference type="PANTHER" id="PTHR46300">
    <property type="entry name" value="P450, PUTATIVE (EUROFUNG)-RELATED-RELATED"/>
    <property type="match status" value="1"/>
</dbReference>
<dbReference type="Proteomes" id="UP000724874">
    <property type="component" value="Unassembled WGS sequence"/>
</dbReference>
<evidence type="ECO:0000256" key="3">
    <source>
        <dbReference type="ARBA" id="ARBA00005179"/>
    </source>
</evidence>
<comment type="subcellular location">
    <subcellularLocation>
        <location evidence="2">Membrane</location>
        <topology evidence="2">Single-pass membrane protein</topology>
    </subcellularLocation>
</comment>
<keyword evidence="18" id="KW-1185">Reference proteome</keyword>
<dbReference type="PRINTS" id="PR00385">
    <property type="entry name" value="P450"/>
</dbReference>
<evidence type="ECO:0000256" key="7">
    <source>
        <dbReference type="ARBA" id="ARBA00022723"/>
    </source>
</evidence>
<dbReference type="GO" id="GO:0016705">
    <property type="term" value="F:oxidoreductase activity, acting on paired donors, with incorporation or reduction of molecular oxygen"/>
    <property type="evidence" value="ECO:0007669"/>
    <property type="project" value="InterPro"/>
</dbReference>
<evidence type="ECO:0000256" key="5">
    <source>
        <dbReference type="ARBA" id="ARBA00022617"/>
    </source>
</evidence>
<feature type="transmembrane region" description="Helical" evidence="16">
    <location>
        <begin position="12"/>
        <end position="36"/>
    </location>
</feature>
<dbReference type="Pfam" id="PF00067">
    <property type="entry name" value="p450"/>
    <property type="match status" value="1"/>
</dbReference>
<gene>
    <name evidence="17" type="ORF">CPB84DRAFT_1838116</name>
</gene>
<evidence type="ECO:0000256" key="2">
    <source>
        <dbReference type="ARBA" id="ARBA00004167"/>
    </source>
</evidence>
<dbReference type="GO" id="GO:0020037">
    <property type="term" value="F:heme binding"/>
    <property type="evidence" value="ECO:0007669"/>
    <property type="project" value="InterPro"/>
</dbReference>
<feature type="binding site" description="axial binding residue" evidence="14">
    <location>
        <position position="435"/>
    </location>
    <ligand>
        <name>heme</name>
        <dbReference type="ChEBI" id="CHEBI:30413"/>
    </ligand>
    <ligandPart>
        <name>Fe</name>
        <dbReference type="ChEBI" id="CHEBI:18248"/>
    </ligandPart>
</feature>
<dbReference type="InterPro" id="IPR036396">
    <property type="entry name" value="Cyt_P450_sf"/>
</dbReference>
<evidence type="ECO:0000256" key="6">
    <source>
        <dbReference type="ARBA" id="ARBA00022692"/>
    </source>
</evidence>
<dbReference type="EMBL" id="JADNYJ010000116">
    <property type="protein sequence ID" value="KAF8883317.1"/>
    <property type="molecule type" value="Genomic_DNA"/>
</dbReference>
<keyword evidence="11 15" id="KW-0503">Monooxygenase</keyword>
<dbReference type="AlphaFoldDB" id="A0A9P5TI16"/>
<sequence length="499" mass="56987">MSSFLTISSGTFSNFIGGAFVAVLFITAAHIALVGITRKRLVDDKGNQIPHGPIGLPLVGSFPFLTEWPELILDRWAKKYGSLYSMWLGNQLFVIISDPHVKMYVKSELVFAGRGITTTPYNDRWKKHRRLGTMWLSKPAVEKYGHVLDNEAVVFVKDLYRQGKGGLLPINIQEHAARFPLNNMLAITFGAPPIENVADPFVGEAVRLAHEFMNTTGPVSNLIDFIPILQKFPSEMKSRGKKLQSDLIETYGKMLHEVDGRLKRQENVPDCLAKNLLESRQENDSMTWTWLCFTSSVVQWFSALIPAYPEIQARAHEELDRVVGRDRLPTVEDEKNMPYIHAIIKEVERCYNPFWLGTPHVNTQDFTYRGQFIPKDTVVIINTYTMHHDEQRYPDPHRFNPDRYIDDSTLSSQSANLANPLERDHWMFGAGRRICPGMWLAEREVWLAIARMLWAFRLEEVPGEPIDLKSYVGLSGRSPVPFRLKMVPRHENVAKVLGV</sequence>
<dbReference type="GO" id="GO:0005506">
    <property type="term" value="F:iron ion binding"/>
    <property type="evidence" value="ECO:0007669"/>
    <property type="project" value="InterPro"/>
</dbReference>